<proteinExistence type="predicted"/>
<organism evidence="1 2">
    <name type="scientific">Desulfosarcina ovata subsp. ovata</name>
    <dbReference type="NCBI Taxonomy" id="2752305"/>
    <lineage>
        <taxon>Bacteria</taxon>
        <taxon>Pseudomonadati</taxon>
        <taxon>Thermodesulfobacteriota</taxon>
        <taxon>Desulfobacteria</taxon>
        <taxon>Desulfobacterales</taxon>
        <taxon>Desulfosarcinaceae</taxon>
        <taxon>Desulfosarcina</taxon>
    </lineage>
</organism>
<evidence type="ECO:0000313" key="1">
    <source>
        <dbReference type="EMBL" id="BBO93040.1"/>
    </source>
</evidence>
<gene>
    <name evidence="1" type="ORF">DSCOOX_62200</name>
</gene>
<evidence type="ECO:0000313" key="2">
    <source>
        <dbReference type="Proteomes" id="UP000422108"/>
    </source>
</evidence>
<dbReference type="Proteomes" id="UP000422108">
    <property type="component" value="Chromosome"/>
</dbReference>
<reference evidence="1 2" key="1">
    <citation type="submission" date="2019-11" db="EMBL/GenBank/DDBJ databases">
        <title>Comparative genomics of hydrocarbon-degrading Desulfosarcina strains.</title>
        <authorList>
            <person name="Watanabe M."/>
            <person name="Kojima H."/>
            <person name="Fukui M."/>
        </authorList>
    </citation>
    <scope>NUCLEOTIDE SEQUENCE [LARGE SCALE GENOMIC DNA]</scope>
    <source>
        <strain evidence="2">oXyS1</strain>
    </source>
</reference>
<accession>A0A5K8AMH5</accession>
<keyword evidence="2" id="KW-1185">Reference proteome</keyword>
<dbReference type="AlphaFoldDB" id="A0A5K8AMH5"/>
<evidence type="ECO:0008006" key="3">
    <source>
        <dbReference type="Google" id="ProtNLM"/>
    </source>
</evidence>
<name>A0A5K8AMH5_9BACT</name>
<protein>
    <recommendedName>
        <fullName evidence="3">Cache domain-containing protein</fullName>
    </recommendedName>
</protein>
<dbReference type="EMBL" id="AP021879">
    <property type="protein sequence ID" value="BBO93040.1"/>
    <property type="molecule type" value="Genomic_DNA"/>
</dbReference>
<sequence>MNMFRRLSSMSLKSKLIIGLLLPLVPMLTITYLSYELAHGNTIKNSERIMALINNNGARQVNAFIRLQEETFSNWTQDDVFGLAIEFRTLNEVQDYFKTLMGGNSGFDMLLLVDRHGKVLSAVDRQEKPRTELFKGSSMDFVAGLENGPDRAAMYVKRPDFIQSSLPFPHTYLFRFKTRDSEGKSNGFFLAYVNWSMVQAKTAATMDEYLANGIQQAEVIVVDNTVETALAHSRPQQVGRQIDNHSALEAYLHSPAVEEAGPFVWQTAASIQPSPI</sequence>